<name>A0ABX1CLC6_9SPHN</name>
<dbReference type="EMBL" id="JAAVJH010000001">
    <property type="protein sequence ID" value="NJR77092.1"/>
    <property type="molecule type" value="Genomic_DNA"/>
</dbReference>
<organism evidence="2 3">
    <name type="scientific">Sphingomonas corticis</name>
    <dbReference type="NCBI Taxonomy" id="2722791"/>
    <lineage>
        <taxon>Bacteria</taxon>
        <taxon>Pseudomonadati</taxon>
        <taxon>Pseudomonadota</taxon>
        <taxon>Alphaproteobacteria</taxon>
        <taxon>Sphingomonadales</taxon>
        <taxon>Sphingomonadaceae</taxon>
        <taxon>Sphingomonas</taxon>
    </lineage>
</organism>
<evidence type="ECO:0000313" key="2">
    <source>
        <dbReference type="EMBL" id="NJR77092.1"/>
    </source>
</evidence>
<comment type="caution">
    <text evidence="2">The sequence shown here is derived from an EMBL/GenBank/DDBJ whole genome shotgun (WGS) entry which is preliminary data.</text>
</comment>
<proteinExistence type="predicted"/>
<gene>
    <name evidence="2" type="ORF">HBH26_00500</name>
</gene>
<dbReference type="Proteomes" id="UP000732399">
    <property type="component" value="Unassembled WGS sequence"/>
</dbReference>
<dbReference type="RefSeq" id="WP_168132604.1">
    <property type="nucleotide sequence ID" value="NZ_JAAVJH010000001.1"/>
</dbReference>
<protein>
    <submittedName>
        <fullName evidence="2">AraC family transcriptional regulator</fullName>
    </submittedName>
</protein>
<dbReference type="PROSITE" id="PS01124">
    <property type="entry name" value="HTH_ARAC_FAMILY_2"/>
    <property type="match status" value="1"/>
</dbReference>
<reference evidence="2 3" key="1">
    <citation type="submission" date="2020-03" db="EMBL/GenBank/DDBJ databases">
        <authorList>
            <person name="Wang L."/>
            <person name="He N."/>
            <person name="Li Y."/>
            <person name="Fang Y."/>
            <person name="Zhang F."/>
        </authorList>
    </citation>
    <scope>NUCLEOTIDE SEQUENCE [LARGE SCALE GENOMIC DNA]</scope>
    <source>
        <strain evidence="2 3">36D10-4-7</strain>
    </source>
</reference>
<dbReference type="Pfam" id="PF12833">
    <property type="entry name" value="HTH_18"/>
    <property type="match status" value="1"/>
</dbReference>
<keyword evidence="3" id="KW-1185">Reference proteome</keyword>
<dbReference type="Gene3D" id="1.10.10.60">
    <property type="entry name" value="Homeodomain-like"/>
    <property type="match status" value="1"/>
</dbReference>
<evidence type="ECO:0000259" key="1">
    <source>
        <dbReference type="PROSITE" id="PS01124"/>
    </source>
</evidence>
<sequence length="309" mass="34288">MIESGTHTVGVRVEDFGLPPGTALRVDLPAPALRPFLTHYHVLDSDPGLHDGVVSWALPGWPLIRLILTDAPMTLRIGNRLYDPIPPAALYGFASRARQMTTHGGVTVGIGLTPLGWARMIAAPADRLRDQVVPLEDHLPATRIAALRRDLRDSDGSREVAALLDAFFAPLLAVPNRAEAGIEMLMRLVADDRVHDIATASEAAGMSQTTLRRLATRYFGFPPKTLLVQQRFLRSLRRMLMAGNKPDYSQIAPTYFDKSHFLRDADRFLGMTPRRFMLLDNRYMLAVMRARTLVTEADRAGDDALTMAR</sequence>
<feature type="domain" description="HTH araC/xylS-type" evidence="1">
    <location>
        <begin position="179"/>
        <end position="279"/>
    </location>
</feature>
<accession>A0ABX1CLC6</accession>
<evidence type="ECO:0000313" key="3">
    <source>
        <dbReference type="Proteomes" id="UP000732399"/>
    </source>
</evidence>
<dbReference type="InterPro" id="IPR018060">
    <property type="entry name" value="HTH_AraC"/>
</dbReference>